<evidence type="ECO:0000313" key="2">
    <source>
        <dbReference type="EMBL" id="MDT0385971.1"/>
    </source>
</evidence>
<reference evidence="3" key="1">
    <citation type="submission" date="2023-07" db="EMBL/GenBank/DDBJ databases">
        <title>30 novel species of actinomycetes from the DSMZ collection.</title>
        <authorList>
            <person name="Nouioui I."/>
        </authorList>
    </citation>
    <scope>NUCLEOTIDE SEQUENCE [LARGE SCALE GENOMIC DNA]</scope>
    <source>
        <strain evidence="3">DSM 41921</strain>
    </source>
</reference>
<dbReference type="Proteomes" id="UP001183586">
    <property type="component" value="Unassembled WGS sequence"/>
</dbReference>
<sequence>MKRKKALEPAPDELRAEAVVNEVLGTRRFDYDDQAEPGKADFLLGPLDGGPKVALEVSSTTDPDRQGLWTGLGRHYDGPTPGLEGDWQVQVTSGTHGA</sequence>
<dbReference type="EMBL" id="JAVREU010000001">
    <property type="protein sequence ID" value="MDT0385971.1"/>
    <property type="molecule type" value="Genomic_DNA"/>
</dbReference>
<protein>
    <submittedName>
        <fullName evidence="2">Uncharacterized protein</fullName>
    </submittedName>
</protein>
<feature type="compositionally biased region" description="Polar residues" evidence="1">
    <location>
        <begin position="89"/>
        <end position="98"/>
    </location>
</feature>
<accession>A0ABU2P1F4</accession>
<dbReference type="RefSeq" id="WP_311678135.1">
    <property type="nucleotide sequence ID" value="NZ_JAVREU010000001.1"/>
</dbReference>
<gene>
    <name evidence="2" type="ORF">RM641_00820</name>
</gene>
<keyword evidence="3" id="KW-1185">Reference proteome</keyword>
<name>A0ABU2P1F4_9ACTN</name>
<evidence type="ECO:0000313" key="3">
    <source>
        <dbReference type="Proteomes" id="UP001183586"/>
    </source>
</evidence>
<evidence type="ECO:0000256" key="1">
    <source>
        <dbReference type="SAM" id="MobiDB-lite"/>
    </source>
</evidence>
<organism evidence="2 3">
    <name type="scientific">Streptomyces dubilierae</name>
    <dbReference type="NCBI Taxonomy" id="3075533"/>
    <lineage>
        <taxon>Bacteria</taxon>
        <taxon>Bacillati</taxon>
        <taxon>Actinomycetota</taxon>
        <taxon>Actinomycetes</taxon>
        <taxon>Kitasatosporales</taxon>
        <taxon>Streptomycetaceae</taxon>
        <taxon>Streptomyces</taxon>
    </lineage>
</organism>
<feature type="region of interest" description="Disordered" evidence="1">
    <location>
        <begin position="79"/>
        <end position="98"/>
    </location>
</feature>
<comment type="caution">
    <text evidence="2">The sequence shown here is derived from an EMBL/GenBank/DDBJ whole genome shotgun (WGS) entry which is preliminary data.</text>
</comment>
<proteinExistence type="predicted"/>